<evidence type="ECO:0000313" key="2">
    <source>
        <dbReference type="Proteomes" id="UP000059680"/>
    </source>
</evidence>
<accession>A0A0P0XDX0</accession>
<protein>
    <submittedName>
        <fullName evidence="1">Os08g0267450 protein</fullName>
    </submittedName>
</protein>
<proteinExistence type="predicted"/>
<gene>
    <name evidence="1" type="ordered locus">Os08g0267450</name>
    <name evidence="1" type="ORF">OSNPB_080267450</name>
</gene>
<evidence type="ECO:0000313" key="1">
    <source>
        <dbReference type="EMBL" id="BAT04633.1"/>
    </source>
</evidence>
<dbReference type="Proteomes" id="UP000059680">
    <property type="component" value="Chromosome 8"/>
</dbReference>
<keyword evidence="2" id="KW-1185">Reference proteome</keyword>
<sequence>MDPSRILQDKIDSAAWTKQVSTPYPSKSYSTICQVLVTWSQNLISCVTYLHFSFTYLYRPEATQGSQESELSHSECKLDTGWSKAGKENANGSSN</sequence>
<reference evidence="1 2" key="3">
    <citation type="journal article" date="2013" name="Rice">
        <title>Improvement of the Oryza sativa Nipponbare reference genome using next generation sequence and optical map data.</title>
        <authorList>
            <person name="Kawahara Y."/>
            <person name="de la Bastide M."/>
            <person name="Hamilton J.P."/>
            <person name="Kanamori H."/>
            <person name="McCombie W.R."/>
            <person name="Ouyang S."/>
            <person name="Schwartz D.C."/>
            <person name="Tanaka T."/>
            <person name="Wu J."/>
            <person name="Zhou S."/>
            <person name="Childs K.L."/>
            <person name="Davidson R.M."/>
            <person name="Lin H."/>
            <person name="Quesada-Ocampo L."/>
            <person name="Vaillancourt B."/>
            <person name="Sakai H."/>
            <person name="Lee S.S."/>
            <person name="Kim J."/>
            <person name="Numa H."/>
            <person name="Itoh T."/>
            <person name="Buell C.R."/>
            <person name="Matsumoto T."/>
        </authorList>
    </citation>
    <scope>NUCLEOTIDE SEQUENCE [LARGE SCALE GENOMIC DNA]</scope>
    <source>
        <strain evidence="2">cv. Nipponbare</strain>
    </source>
</reference>
<reference evidence="1 2" key="2">
    <citation type="journal article" date="2013" name="Plant Cell Physiol.">
        <title>Rice Annotation Project Database (RAP-DB): an integrative and interactive database for rice genomics.</title>
        <authorList>
            <person name="Sakai H."/>
            <person name="Lee S.S."/>
            <person name="Tanaka T."/>
            <person name="Numa H."/>
            <person name="Kim J."/>
            <person name="Kawahara Y."/>
            <person name="Wakimoto H."/>
            <person name="Yang C.C."/>
            <person name="Iwamoto M."/>
            <person name="Abe T."/>
            <person name="Yamada Y."/>
            <person name="Muto A."/>
            <person name="Inokuchi H."/>
            <person name="Ikemura T."/>
            <person name="Matsumoto T."/>
            <person name="Sasaki T."/>
            <person name="Itoh T."/>
        </authorList>
    </citation>
    <scope>NUCLEOTIDE SEQUENCE [LARGE SCALE GENOMIC DNA]</scope>
    <source>
        <strain evidence="2">cv. Nipponbare</strain>
    </source>
</reference>
<dbReference type="PaxDb" id="39947-A0A0P0XDX0"/>
<organism evidence="1 2">
    <name type="scientific">Oryza sativa subsp. japonica</name>
    <name type="common">Rice</name>
    <dbReference type="NCBI Taxonomy" id="39947"/>
    <lineage>
        <taxon>Eukaryota</taxon>
        <taxon>Viridiplantae</taxon>
        <taxon>Streptophyta</taxon>
        <taxon>Embryophyta</taxon>
        <taxon>Tracheophyta</taxon>
        <taxon>Spermatophyta</taxon>
        <taxon>Magnoliopsida</taxon>
        <taxon>Liliopsida</taxon>
        <taxon>Poales</taxon>
        <taxon>Poaceae</taxon>
        <taxon>BOP clade</taxon>
        <taxon>Oryzoideae</taxon>
        <taxon>Oryzeae</taxon>
        <taxon>Oryzinae</taxon>
        <taxon>Oryza</taxon>
        <taxon>Oryza sativa</taxon>
    </lineage>
</organism>
<reference evidence="2" key="1">
    <citation type="journal article" date="2005" name="Nature">
        <title>The map-based sequence of the rice genome.</title>
        <authorList>
            <consortium name="International rice genome sequencing project (IRGSP)"/>
            <person name="Matsumoto T."/>
            <person name="Wu J."/>
            <person name="Kanamori H."/>
            <person name="Katayose Y."/>
            <person name="Fujisawa M."/>
            <person name="Namiki N."/>
            <person name="Mizuno H."/>
            <person name="Yamamoto K."/>
            <person name="Antonio B.A."/>
            <person name="Baba T."/>
            <person name="Sakata K."/>
            <person name="Nagamura Y."/>
            <person name="Aoki H."/>
            <person name="Arikawa K."/>
            <person name="Arita K."/>
            <person name="Bito T."/>
            <person name="Chiden Y."/>
            <person name="Fujitsuka N."/>
            <person name="Fukunaka R."/>
            <person name="Hamada M."/>
            <person name="Harada C."/>
            <person name="Hayashi A."/>
            <person name="Hijishita S."/>
            <person name="Honda M."/>
            <person name="Hosokawa S."/>
            <person name="Ichikawa Y."/>
            <person name="Idonuma A."/>
            <person name="Iijima M."/>
            <person name="Ikeda M."/>
            <person name="Ikeno M."/>
            <person name="Ito K."/>
            <person name="Ito S."/>
            <person name="Ito T."/>
            <person name="Ito Y."/>
            <person name="Ito Y."/>
            <person name="Iwabuchi A."/>
            <person name="Kamiya K."/>
            <person name="Karasawa W."/>
            <person name="Kurita K."/>
            <person name="Katagiri S."/>
            <person name="Kikuta A."/>
            <person name="Kobayashi H."/>
            <person name="Kobayashi N."/>
            <person name="Machita K."/>
            <person name="Maehara T."/>
            <person name="Masukawa M."/>
            <person name="Mizubayashi T."/>
            <person name="Mukai Y."/>
            <person name="Nagasaki H."/>
            <person name="Nagata Y."/>
            <person name="Naito S."/>
            <person name="Nakashima M."/>
            <person name="Nakama Y."/>
            <person name="Nakamichi Y."/>
            <person name="Nakamura M."/>
            <person name="Meguro A."/>
            <person name="Negishi M."/>
            <person name="Ohta I."/>
            <person name="Ohta T."/>
            <person name="Okamoto M."/>
            <person name="Ono N."/>
            <person name="Saji S."/>
            <person name="Sakaguchi M."/>
            <person name="Sakai K."/>
            <person name="Shibata M."/>
            <person name="Shimokawa T."/>
            <person name="Song J."/>
            <person name="Takazaki Y."/>
            <person name="Terasawa K."/>
            <person name="Tsugane M."/>
            <person name="Tsuji K."/>
            <person name="Ueda S."/>
            <person name="Waki K."/>
            <person name="Yamagata H."/>
            <person name="Yamamoto M."/>
            <person name="Yamamoto S."/>
            <person name="Yamane H."/>
            <person name="Yoshiki S."/>
            <person name="Yoshihara R."/>
            <person name="Yukawa K."/>
            <person name="Zhong H."/>
            <person name="Yano M."/>
            <person name="Yuan Q."/>
            <person name="Ouyang S."/>
            <person name="Liu J."/>
            <person name="Jones K.M."/>
            <person name="Gansberger K."/>
            <person name="Moffat K."/>
            <person name="Hill J."/>
            <person name="Bera J."/>
            <person name="Fadrosh D."/>
            <person name="Jin S."/>
            <person name="Johri S."/>
            <person name="Kim M."/>
            <person name="Overton L."/>
            <person name="Reardon M."/>
            <person name="Tsitrin T."/>
            <person name="Vuong H."/>
            <person name="Weaver B."/>
            <person name="Ciecko A."/>
            <person name="Tallon L."/>
            <person name="Jackson J."/>
            <person name="Pai G."/>
            <person name="Aken S.V."/>
            <person name="Utterback T."/>
            <person name="Reidmuller S."/>
            <person name="Feldblyum T."/>
            <person name="Hsiao J."/>
            <person name="Zismann V."/>
            <person name="Iobst S."/>
            <person name="de Vazeille A.R."/>
            <person name="Buell C.R."/>
            <person name="Ying K."/>
            <person name="Li Y."/>
            <person name="Lu T."/>
            <person name="Huang Y."/>
            <person name="Zhao Q."/>
            <person name="Feng Q."/>
            <person name="Zhang L."/>
            <person name="Zhu J."/>
            <person name="Weng Q."/>
            <person name="Mu J."/>
            <person name="Lu Y."/>
            <person name="Fan D."/>
            <person name="Liu Y."/>
            <person name="Guan J."/>
            <person name="Zhang Y."/>
            <person name="Yu S."/>
            <person name="Liu X."/>
            <person name="Zhang Y."/>
            <person name="Hong G."/>
            <person name="Han B."/>
            <person name="Choisne N."/>
            <person name="Demange N."/>
            <person name="Orjeda G."/>
            <person name="Samain S."/>
            <person name="Cattolico L."/>
            <person name="Pelletier E."/>
            <person name="Couloux A."/>
            <person name="Segurens B."/>
            <person name="Wincker P."/>
            <person name="D'Hont A."/>
            <person name="Scarpelli C."/>
            <person name="Weissenbach J."/>
            <person name="Salanoubat M."/>
            <person name="Quetier F."/>
            <person name="Yu Y."/>
            <person name="Kim H.R."/>
            <person name="Rambo T."/>
            <person name="Currie J."/>
            <person name="Collura K."/>
            <person name="Luo M."/>
            <person name="Yang T."/>
            <person name="Ammiraju J.S.S."/>
            <person name="Engler F."/>
            <person name="Soderlund C."/>
            <person name="Wing R.A."/>
            <person name="Palmer L.E."/>
            <person name="de la Bastide M."/>
            <person name="Spiegel L."/>
            <person name="Nascimento L."/>
            <person name="Zutavern T."/>
            <person name="O'Shaughnessy A."/>
            <person name="Dike S."/>
            <person name="Dedhia N."/>
            <person name="Preston R."/>
            <person name="Balija V."/>
            <person name="McCombie W.R."/>
            <person name="Chow T."/>
            <person name="Chen H."/>
            <person name="Chung M."/>
            <person name="Chen C."/>
            <person name="Shaw J."/>
            <person name="Wu H."/>
            <person name="Hsiao K."/>
            <person name="Chao Y."/>
            <person name="Chu M."/>
            <person name="Cheng C."/>
            <person name="Hour A."/>
            <person name="Lee P."/>
            <person name="Lin S."/>
            <person name="Lin Y."/>
            <person name="Liou J."/>
            <person name="Liu S."/>
            <person name="Hsing Y."/>
            <person name="Raghuvanshi S."/>
            <person name="Mohanty A."/>
            <person name="Bharti A.K."/>
            <person name="Gaur A."/>
            <person name="Gupta V."/>
            <person name="Kumar D."/>
            <person name="Ravi V."/>
            <person name="Vij S."/>
            <person name="Kapur A."/>
            <person name="Khurana P."/>
            <person name="Khurana P."/>
            <person name="Khurana J.P."/>
            <person name="Tyagi A.K."/>
            <person name="Gaikwad K."/>
            <person name="Singh A."/>
            <person name="Dalal V."/>
            <person name="Srivastava S."/>
            <person name="Dixit A."/>
            <person name="Pal A.K."/>
            <person name="Ghazi I.A."/>
            <person name="Yadav M."/>
            <person name="Pandit A."/>
            <person name="Bhargava A."/>
            <person name="Sureshbabu K."/>
            <person name="Batra K."/>
            <person name="Sharma T.R."/>
            <person name="Mohapatra T."/>
            <person name="Singh N.K."/>
            <person name="Messing J."/>
            <person name="Nelson A.B."/>
            <person name="Fuks G."/>
            <person name="Kavchok S."/>
            <person name="Keizer G."/>
            <person name="Linton E."/>
            <person name="Llaca V."/>
            <person name="Song R."/>
            <person name="Tanyolac B."/>
            <person name="Young S."/>
            <person name="Ho-Il K."/>
            <person name="Hahn J.H."/>
            <person name="Sangsakoo G."/>
            <person name="Vanavichit A."/>
            <person name="de Mattos Luiz.A.T."/>
            <person name="Zimmer P.D."/>
            <person name="Malone G."/>
            <person name="Dellagostin O."/>
            <person name="de Oliveira A.C."/>
            <person name="Bevan M."/>
            <person name="Bancroft I."/>
            <person name="Minx P."/>
            <person name="Cordum H."/>
            <person name="Wilson R."/>
            <person name="Cheng Z."/>
            <person name="Jin W."/>
            <person name="Jiang J."/>
            <person name="Leong S.A."/>
            <person name="Iwama H."/>
            <person name="Gojobori T."/>
            <person name="Itoh T."/>
            <person name="Niimura Y."/>
            <person name="Fujii Y."/>
            <person name="Habara T."/>
            <person name="Sakai H."/>
            <person name="Sato Y."/>
            <person name="Wilson G."/>
            <person name="Kumar K."/>
            <person name="McCouch S."/>
            <person name="Juretic N."/>
            <person name="Hoen D."/>
            <person name="Wright S."/>
            <person name="Bruskiewich R."/>
            <person name="Bureau T."/>
            <person name="Miyao A."/>
            <person name="Hirochika H."/>
            <person name="Nishikawa T."/>
            <person name="Kadowaki K."/>
            <person name="Sugiura M."/>
            <person name="Burr B."/>
            <person name="Sasaki T."/>
        </authorList>
    </citation>
    <scope>NUCLEOTIDE SEQUENCE [LARGE SCALE GENOMIC DNA]</scope>
    <source>
        <strain evidence="2">cv. Nipponbare</strain>
    </source>
</reference>
<dbReference type="EMBL" id="AP014964">
    <property type="protein sequence ID" value="BAT04633.1"/>
    <property type="molecule type" value="Genomic_DNA"/>
</dbReference>
<dbReference type="AlphaFoldDB" id="A0A0P0XDX0"/>
<name>A0A0P0XDX0_ORYSJ</name>
<dbReference type="Gramene" id="Os08t0267450-01">
    <property type="protein sequence ID" value="Os08t0267450-01"/>
    <property type="gene ID" value="Os08g0267450"/>
</dbReference>
<dbReference type="InParanoid" id="A0A0P0XDX0"/>